<reference evidence="1 2" key="1">
    <citation type="submission" date="2021-06" db="EMBL/GenBank/DDBJ databases">
        <title>Caerostris darwini draft genome.</title>
        <authorList>
            <person name="Kono N."/>
            <person name="Arakawa K."/>
        </authorList>
    </citation>
    <scope>NUCLEOTIDE SEQUENCE [LARGE SCALE GENOMIC DNA]</scope>
</reference>
<dbReference type="Proteomes" id="UP001054837">
    <property type="component" value="Unassembled WGS sequence"/>
</dbReference>
<dbReference type="AlphaFoldDB" id="A0AAV4TGQ0"/>
<evidence type="ECO:0000313" key="2">
    <source>
        <dbReference type="Proteomes" id="UP001054837"/>
    </source>
</evidence>
<proteinExistence type="predicted"/>
<keyword evidence="2" id="KW-1185">Reference proteome</keyword>
<evidence type="ECO:0000313" key="1">
    <source>
        <dbReference type="EMBL" id="GIY44341.1"/>
    </source>
</evidence>
<sequence>MKKQRQLQLFQFKNIEIFTLYSPCYCLCSDTGENLNPDSLTFRGRTELCERKIRYFIHLTWFYFTAKSSDEPLLQEGRPLRVKGRRD</sequence>
<organism evidence="1 2">
    <name type="scientific">Caerostris darwini</name>
    <dbReference type="NCBI Taxonomy" id="1538125"/>
    <lineage>
        <taxon>Eukaryota</taxon>
        <taxon>Metazoa</taxon>
        <taxon>Ecdysozoa</taxon>
        <taxon>Arthropoda</taxon>
        <taxon>Chelicerata</taxon>
        <taxon>Arachnida</taxon>
        <taxon>Araneae</taxon>
        <taxon>Araneomorphae</taxon>
        <taxon>Entelegynae</taxon>
        <taxon>Araneoidea</taxon>
        <taxon>Araneidae</taxon>
        <taxon>Caerostris</taxon>
    </lineage>
</organism>
<protein>
    <submittedName>
        <fullName evidence="1">Uncharacterized protein</fullName>
    </submittedName>
</protein>
<name>A0AAV4TGQ0_9ARAC</name>
<dbReference type="EMBL" id="BPLQ01009501">
    <property type="protein sequence ID" value="GIY44341.1"/>
    <property type="molecule type" value="Genomic_DNA"/>
</dbReference>
<gene>
    <name evidence="1" type="ORF">CDAR_313991</name>
</gene>
<accession>A0AAV4TGQ0</accession>
<comment type="caution">
    <text evidence="1">The sequence shown here is derived from an EMBL/GenBank/DDBJ whole genome shotgun (WGS) entry which is preliminary data.</text>
</comment>